<sequence length="399" mass="45173">MNFIKTLFLLFLCFVTHVSTAQNTIKLLTQQKEFIAGDTILLKFNANNEKNYQIYCSNSYGSTLLNSEINNDTIIFKIPTYVSNKSGIVNWKIVNDKNNISGQFKIIPKPKPVSLETYLGPPSIEAGSIDYTMLVVIPTDDLDNPLKKGTSVKVKYQFLKSERKTNVLTDNLIAFKKIYSPLKSGRMLVSSASLGLNSKEYSLNIMPAIGTDFKLFFKRNHKYADGNQITTFYTSIIKDKNKNVISDGSFVDFFITNKKGNMLKTAGTTINGIAYAKMIHPEFEDTWKVKAYITGISESDILKISYQKIINKFDVKFSDNNRTVKVGPLNSFMNQMIPDGLKVKLAIYKDEKLLNDIIKKSNDGFVYFKLNSNIYKNGNYTIKITAASVTETFEAKKLW</sequence>
<dbReference type="RefSeq" id="WP_172505853.1">
    <property type="nucleotide sequence ID" value="NZ_OENE01000048.1"/>
</dbReference>
<evidence type="ECO:0000313" key="3">
    <source>
        <dbReference type="Proteomes" id="UP000490060"/>
    </source>
</evidence>
<dbReference type="InterPro" id="IPR008964">
    <property type="entry name" value="Invasin/intimin_cell_adhesion"/>
</dbReference>
<feature type="chain" id="PRO_5014136581" evidence="1">
    <location>
        <begin position="22"/>
        <end position="399"/>
    </location>
</feature>
<name>A0A2I2MCS8_9FLAO</name>
<protein>
    <submittedName>
        <fullName evidence="2">Uncharacterized protein</fullName>
    </submittedName>
</protein>
<dbReference type="SUPFAM" id="SSF49373">
    <property type="entry name" value="Invasin/intimin cell-adhesion fragments"/>
    <property type="match status" value="1"/>
</dbReference>
<evidence type="ECO:0000256" key="1">
    <source>
        <dbReference type="SAM" id="SignalP"/>
    </source>
</evidence>
<proteinExistence type="predicted"/>
<evidence type="ECO:0000313" key="2">
    <source>
        <dbReference type="EMBL" id="SOU89724.1"/>
    </source>
</evidence>
<keyword evidence="1" id="KW-0732">Signal</keyword>
<dbReference type="EMBL" id="OENE01000048">
    <property type="protein sequence ID" value="SOU89724.1"/>
    <property type="molecule type" value="Genomic_DNA"/>
</dbReference>
<reference evidence="2 3" key="1">
    <citation type="submission" date="2017-11" db="EMBL/GenBank/DDBJ databases">
        <authorList>
            <person name="Duchaud E."/>
        </authorList>
    </citation>
    <scope>NUCLEOTIDE SEQUENCE [LARGE SCALE GENOMIC DNA]</scope>
    <source>
        <strain evidence="2 3">TNO010</strain>
    </source>
</reference>
<gene>
    <name evidence="2" type="ORF">TNO010_520111</name>
</gene>
<organism evidence="2 3">
    <name type="scientific">Tenacibaculum finnmarkense genomovar ulcerans</name>
    <dbReference type="NCBI Taxonomy" id="2781388"/>
    <lineage>
        <taxon>Bacteria</taxon>
        <taxon>Pseudomonadati</taxon>
        <taxon>Bacteroidota</taxon>
        <taxon>Flavobacteriia</taxon>
        <taxon>Flavobacteriales</taxon>
        <taxon>Flavobacteriaceae</taxon>
        <taxon>Tenacibaculum</taxon>
        <taxon>Tenacibaculum finnmarkense</taxon>
    </lineage>
</organism>
<accession>A0A2I2MCS8</accession>
<feature type="signal peptide" evidence="1">
    <location>
        <begin position="1"/>
        <end position="21"/>
    </location>
</feature>
<dbReference type="AlphaFoldDB" id="A0A2I2MCS8"/>
<dbReference type="Proteomes" id="UP000490060">
    <property type="component" value="Unassembled WGS sequence"/>
</dbReference>